<sequence>MNDNGTRVSGRVRYLHQIGALLWPGHQVTIGRERSGRPVREYLLVPHAREPRLMLPAPRRAAAAAVMGFNKGRSRKAATLSRALWAGLRSGAAGPLLRDRLRVYGDGSGIEDHLGEVLGRDVLMGLHVGPDRANRKPVAQLLTPRGVTVGYAKIGFNPLTRELVRAERTALEILAERPLRTLRVPRVAYAGRWNDLEILVLEPLPVWDRQVPADPARLHAVMREVAEAGGVERHRLAGSPYWKGLRERAGGLDGPQADGIRTALDRLAAVHGDREVPFGAWHGDWTAWNMAVLPDTMLVWDWERFTQGVPVGYDAVHFHMWDALTEGGVEPRKAAADAVAAAPRLLAPFGLDAETGTVVALLYLAELGTRYLIDRQDEAGAALGRLDTWLLPVLTERTA</sequence>
<reference evidence="1 2" key="1">
    <citation type="submission" date="2020-08" db="EMBL/GenBank/DDBJ databases">
        <title>Sequencing the genomes of 1000 actinobacteria strains.</title>
        <authorList>
            <person name="Klenk H.-P."/>
        </authorList>
    </citation>
    <scope>NUCLEOTIDE SEQUENCE [LARGE SCALE GENOMIC DNA]</scope>
    <source>
        <strain evidence="1 2">DSM 45823</strain>
    </source>
</reference>
<dbReference type="EMBL" id="JACJII010000001">
    <property type="protein sequence ID" value="MBA9003559.1"/>
    <property type="molecule type" value="Genomic_DNA"/>
</dbReference>
<dbReference type="InterPro" id="IPR011009">
    <property type="entry name" value="Kinase-like_dom_sf"/>
</dbReference>
<dbReference type="Proteomes" id="UP000539313">
    <property type="component" value="Unassembled WGS sequence"/>
</dbReference>
<evidence type="ECO:0000313" key="2">
    <source>
        <dbReference type="Proteomes" id="UP000539313"/>
    </source>
</evidence>
<name>A0A7W3MX98_9ACTN</name>
<dbReference type="AlphaFoldDB" id="A0A7W3MX98"/>
<dbReference type="SUPFAM" id="SSF56112">
    <property type="entry name" value="Protein kinase-like (PK-like)"/>
    <property type="match status" value="1"/>
</dbReference>
<organism evidence="1 2">
    <name type="scientific">Thermomonospora cellulosilytica</name>
    <dbReference type="NCBI Taxonomy" id="1411118"/>
    <lineage>
        <taxon>Bacteria</taxon>
        <taxon>Bacillati</taxon>
        <taxon>Actinomycetota</taxon>
        <taxon>Actinomycetes</taxon>
        <taxon>Streptosporangiales</taxon>
        <taxon>Thermomonosporaceae</taxon>
        <taxon>Thermomonospora</taxon>
    </lineage>
</organism>
<evidence type="ECO:0008006" key="3">
    <source>
        <dbReference type="Google" id="ProtNLM"/>
    </source>
</evidence>
<accession>A0A7W3MX98</accession>
<gene>
    <name evidence="1" type="ORF">HNR21_002441</name>
</gene>
<proteinExistence type="predicted"/>
<evidence type="ECO:0000313" key="1">
    <source>
        <dbReference type="EMBL" id="MBA9003559.1"/>
    </source>
</evidence>
<dbReference type="RefSeq" id="WP_119727280.1">
    <property type="nucleotide sequence ID" value="NZ_JACJII010000001.1"/>
</dbReference>
<keyword evidence="2" id="KW-1185">Reference proteome</keyword>
<comment type="caution">
    <text evidence="1">The sequence shown here is derived from an EMBL/GenBank/DDBJ whole genome shotgun (WGS) entry which is preliminary data.</text>
</comment>
<protein>
    <recommendedName>
        <fullName evidence="3">Aminoglycoside phosphotransferase domain-containing protein</fullName>
    </recommendedName>
</protein>